<protein>
    <recommendedName>
        <fullName evidence="6">Gpi16 subunit, GPI transamidase component</fullName>
    </recommendedName>
</protein>
<keyword evidence="5" id="KW-1185">Reference proteome</keyword>
<dbReference type="EMBL" id="LWDF02000056">
    <property type="protein sequence ID" value="KAE8258812.1"/>
    <property type="molecule type" value="Genomic_DNA"/>
</dbReference>
<feature type="region of interest" description="Disordered" evidence="1">
    <location>
        <begin position="140"/>
        <end position="173"/>
    </location>
</feature>
<gene>
    <name evidence="4" type="ORF">A4X13_0g1423</name>
</gene>
<feature type="chain" id="PRO_5043646543" description="Gpi16 subunit, GPI transamidase component" evidence="3">
    <location>
        <begin position="25"/>
        <end position="780"/>
    </location>
</feature>
<keyword evidence="2" id="KW-0472">Membrane</keyword>
<feature type="signal peptide" evidence="3">
    <location>
        <begin position="1"/>
        <end position="24"/>
    </location>
</feature>
<keyword evidence="2" id="KW-1133">Transmembrane helix</keyword>
<dbReference type="GO" id="GO:0042765">
    <property type="term" value="C:GPI-anchor transamidase complex"/>
    <property type="evidence" value="ECO:0007669"/>
    <property type="project" value="InterPro"/>
</dbReference>
<dbReference type="Pfam" id="PF04113">
    <property type="entry name" value="Gpi16"/>
    <property type="match status" value="3"/>
</dbReference>
<dbReference type="PANTHER" id="PTHR12959">
    <property type="entry name" value="GPI TRANSAMIDASE COMPONENT PIG-T-RELATED"/>
    <property type="match status" value="1"/>
</dbReference>
<evidence type="ECO:0000256" key="3">
    <source>
        <dbReference type="SAM" id="SignalP"/>
    </source>
</evidence>
<organism evidence="4 5">
    <name type="scientific">Tilletia indica</name>
    <dbReference type="NCBI Taxonomy" id="43049"/>
    <lineage>
        <taxon>Eukaryota</taxon>
        <taxon>Fungi</taxon>
        <taxon>Dikarya</taxon>
        <taxon>Basidiomycota</taxon>
        <taxon>Ustilaginomycotina</taxon>
        <taxon>Exobasidiomycetes</taxon>
        <taxon>Tilletiales</taxon>
        <taxon>Tilletiaceae</taxon>
        <taxon>Tilletia</taxon>
    </lineage>
</organism>
<evidence type="ECO:0000256" key="1">
    <source>
        <dbReference type="SAM" id="MobiDB-lite"/>
    </source>
</evidence>
<reference evidence="4" key="1">
    <citation type="submission" date="2016-04" db="EMBL/GenBank/DDBJ databases">
        <authorList>
            <person name="Nguyen H.D."/>
            <person name="Samba Siva P."/>
            <person name="Cullis J."/>
            <person name="Levesque C.A."/>
            <person name="Hambleton S."/>
        </authorList>
    </citation>
    <scope>NUCLEOTIDE SEQUENCE</scope>
    <source>
        <strain evidence="4">DAOMC 236416</strain>
    </source>
</reference>
<evidence type="ECO:0000256" key="2">
    <source>
        <dbReference type="SAM" id="Phobius"/>
    </source>
</evidence>
<dbReference type="InterPro" id="IPR007245">
    <property type="entry name" value="PIG-T"/>
</dbReference>
<evidence type="ECO:0008006" key="6">
    <source>
        <dbReference type="Google" id="ProtNLM"/>
    </source>
</evidence>
<feature type="region of interest" description="Disordered" evidence="1">
    <location>
        <begin position="675"/>
        <end position="717"/>
    </location>
</feature>
<feature type="compositionally biased region" description="Low complexity" evidence="1">
    <location>
        <begin position="140"/>
        <end position="152"/>
    </location>
</feature>
<reference evidence="4" key="2">
    <citation type="journal article" date="2019" name="IMA Fungus">
        <title>Genome sequencing and comparison of five Tilletia species to identify candidate genes for the detection of regulated species infecting wheat.</title>
        <authorList>
            <person name="Nguyen H.D.T."/>
            <person name="Sultana T."/>
            <person name="Kesanakurti P."/>
            <person name="Hambleton S."/>
        </authorList>
    </citation>
    <scope>NUCLEOTIDE SEQUENCE</scope>
    <source>
        <strain evidence="4">DAOMC 236416</strain>
    </source>
</reference>
<evidence type="ECO:0000313" key="5">
    <source>
        <dbReference type="Proteomes" id="UP000077521"/>
    </source>
</evidence>
<feature type="region of interest" description="Disordered" evidence="1">
    <location>
        <begin position="374"/>
        <end position="400"/>
    </location>
</feature>
<name>A0A177TLY5_9BASI</name>
<accession>A0A177TLY5</accession>
<sequence length="780" mass="84905">MRFSSTRSLAAATALGASIWLAAAASSSPQERFDEDLLLRPLPDGGIHAAFYFNIVSGGNGADEEDGYGLNGDEDAHNRDNTTSWLLQTGASESHFRLLPRSLIQIAQAASTREFKLSINAGSWQYSAWGEPTLDIVQSSASSSSSHSAGSSFWGKRGRRAREETEHREQEQEQVKVLGDDAVGNGAELWASFLPPAASVLVGAEGPSARDHARLSWRKLTSALAGLFCASLDTTLSPRVAVQPSEARLFSSISTNQSAKQEDALLLHAFAPSESICTENLTPFLKLLPCRSASAGLAQLLNPHALFSSAYHGLSVHVIRLGSDDGSERWRVQLRVQAVYTAAQARMRGRKTEELALKTLFNRNITQACPLATSSNVFVPRPPGRSDGRGHDDDDDDDAAAVPDEDVLLLDADHSESFEMPSWPQLSILDRVSQASSALDRGALGRRSWRRSQHSSSLSDTALSGLALAYDLAASVPSEAPSLEVYRTHTSAHPTRGTFVLTLTNWHPTEPVRARYYDELPWWMKAWMHTLQVVKVEDVADDTDACTPSERGATADATCSRVGSGPGQGRGMERSSSVESDIVRFMDDFLCPPILAIHYEPSAGRDLSPEANPGSGRPSLLELDLRVPASSRVRIQMEYDLAFLRYTEHPPGPQKGWGVPPGILVVLGADEEKSDYRSSEGKMGRTDQSSRCPVEVPRPRPGQRQISSSSSISLPPLPHPAKLAGRGFRRRVYTEAALIELAVPDFSMIYNLILFTSTEIALFFGSIFNLVVRRFGDVTL</sequence>
<feature type="compositionally biased region" description="Low complexity" evidence="1">
    <location>
        <begin position="702"/>
        <end position="714"/>
    </location>
</feature>
<keyword evidence="2" id="KW-0812">Transmembrane</keyword>
<dbReference type="AlphaFoldDB" id="A0A177TLY5"/>
<feature type="transmembrane region" description="Helical" evidence="2">
    <location>
        <begin position="748"/>
        <end position="772"/>
    </location>
</feature>
<feature type="region of interest" description="Disordered" evidence="1">
    <location>
        <begin position="547"/>
        <end position="574"/>
    </location>
</feature>
<keyword evidence="3" id="KW-0732">Signal</keyword>
<dbReference type="PANTHER" id="PTHR12959:SF11">
    <property type="entry name" value="GPI TRANSAMIDASE COMPONENT PIG-T"/>
    <property type="match status" value="1"/>
</dbReference>
<proteinExistence type="predicted"/>
<evidence type="ECO:0000313" key="4">
    <source>
        <dbReference type="EMBL" id="KAE8258812.1"/>
    </source>
</evidence>
<comment type="caution">
    <text evidence="4">The sequence shown here is derived from an EMBL/GenBank/DDBJ whole genome shotgun (WGS) entry which is preliminary data.</text>
</comment>
<feature type="compositionally biased region" description="Basic and acidic residues" evidence="1">
    <location>
        <begin position="161"/>
        <end position="173"/>
    </location>
</feature>
<dbReference type="Proteomes" id="UP000077521">
    <property type="component" value="Unassembled WGS sequence"/>
</dbReference>
<dbReference type="GO" id="GO:0016255">
    <property type="term" value="P:attachment of GPI anchor to protein"/>
    <property type="evidence" value="ECO:0007669"/>
    <property type="project" value="InterPro"/>
</dbReference>
<feature type="compositionally biased region" description="Basic and acidic residues" evidence="1">
    <location>
        <begin position="675"/>
        <end position="685"/>
    </location>
</feature>